<accession>A0A9J6RMY5</accession>
<evidence type="ECO:0000256" key="1">
    <source>
        <dbReference type="SAM" id="SignalP"/>
    </source>
</evidence>
<dbReference type="RefSeq" id="WP_258332039.1">
    <property type="nucleotide sequence ID" value="NZ_JAPTGG010000009.1"/>
</dbReference>
<keyword evidence="1" id="KW-0732">Signal</keyword>
<dbReference type="Proteomes" id="UP001069090">
    <property type="component" value="Unassembled WGS sequence"/>
</dbReference>
<keyword evidence="3" id="KW-1185">Reference proteome</keyword>
<dbReference type="AlphaFoldDB" id="A0A9J6RMY5"/>
<dbReference type="InterPro" id="IPR025245">
    <property type="entry name" value="DUF4197"/>
</dbReference>
<name>A0A9J6RMY5_9GAMM</name>
<reference evidence="2 3" key="1">
    <citation type="submission" date="2022-12" db="EMBL/GenBank/DDBJ databases">
        <title>Dasania phycosphaerae sp. nov., isolated from particulate material of the south coast of Korea.</title>
        <authorList>
            <person name="Jiang Y."/>
        </authorList>
    </citation>
    <scope>NUCLEOTIDE SEQUENCE [LARGE SCALE GENOMIC DNA]</scope>
    <source>
        <strain evidence="2 3">GY-19</strain>
    </source>
</reference>
<dbReference type="EMBL" id="JAPTGG010000009">
    <property type="protein sequence ID" value="MCZ0865891.1"/>
    <property type="molecule type" value="Genomic_DNA"/>
</dbReference>
<feature type="signal peptide" evidence="1">
    <location>
        <begin position="1"/>
        <end position="26"/>
    </location>
</feature>
<feature type="chain" id="PRO_5039904235" evidence="1">
    <location>
        <begin position="27"/>
        <end position="251"/>
    </location>
</feature>
<organism evidence="2 3">
    <name type="scientific">Dasania phycosphaerae</name>
    <dbReference type="NCBI Taxonomy" id="2950436"/>
    <lineage>
        <taxon>Bacteria</taxon>
        <taxon>Pseudomonadati</taxon>
        <taxon>Pseudomonadota</taxon>
        <taxon>Gammaproteobacteria</taxon>
        <taxon>Cellvibrionales</taxon>
        <taxon>Spongiibacteraceae</taxon>
        <taxon>Dasania</taxon>
    </lineage>
</organism>
<dbReference type="Pfam" id="PF13852">
    <property type="entry name" value="DUF4197"/>
    <property type="match status" value="1"/>
</dbReference>
<evidence type="ECO:0000313" key="3">
    <source>
        <dbReference type="Proteomes" id="UP001069090"/>
    </source>
</evidence>
<comment type="caution">
    <text evidence="2">The sequence shown here is derived from an EMBL/GenBank/DDBJ whole genome shotgun (WGS) entry which is preliminary data.</text>
</comment>
<sequence length="251" mass="27653">MRRITNYNTLAIGLCLLMLFANLAHAEESWWQKGLNTLKGIEVDQPAVTELTAAELSTAFKQALQLGSEKVVAQLARADGFNSDPQVHIPLPATIEKARPLLDKVGMSATVAELELKLNRAAEQATPKAQALFVQAIKDMSFEDVQAIYQGPEDSATQYFKDKMQVSLAAEMQPIVSNSLAEVGAVKVYDQLISDYKNIPFVPDLKANLTEHVVNKGMDGLFYYLAKEEAAIRKDPLKQSTALLKKVFANQ</sequence>
<protein>
    <submittedName>
        <fullName evidence="2">DUF4197 domain-containing protein</fullName>
    </submittedName>
</protein>
<proteinExistence type="predicted"/>
<evidence type="ECO:0000313" key="2">
    <source>
        <dbReference type="EMBL" id="MCZ0865891.1"/>
    </source>
</evidence>
<gene>
    <name evidence="2" type="ORF">O0V09_11800</name>
</gene>